<dbReference type="AlphaFoldDB" id="A0A6F8PRP9"/>
<dbReference type="Proteomes" id="UP000501726">
    <property type="component" value="Chromosome"/>
</dbReference>
<gene>
    <name evidence="1" type="ORF">THMIRHAS_00710</name>
</gene>
<evidence type="ECO:0000313" key="2">
    <source>
        <dbReference type="Proteomes" id="UP000501726"/>
    </source>
</evidence>
<organism evidence="1 2">
    <name type="scientific">Thiosulfatimonas sediminis</name>
    <dbReference type="NCBI Taxonomy" id="2675054"/>
    <lineage>
        <taxon>Bacteria</taxon>
        <taxon>Pseudomonadati</taxon>
        <taxon>Pseudomonadota</taxon>
        <taxon>Gammaproteobacteria</taxon>
        <taxon>Thiotrichales</taxon>
        <taxon>Piscirickettsiaceae</taxon>
        <taxon>Thiosulfatimonas</taxon>
    </lineage>
</organism>
<keyword evidence="2" id="KW-1185">Reference proteome</keyword>
<dbReference type="EMBL" id="AP021889">
    <property type="protein sequence ID" value="BBP44698.1"/>
    <property type="molecule type" value="Genomic_DNA"/>
</dbReference>
<proteinExistence type="predicted"/>
<reference evidence="2" key="1">
    <citation type="submission" date="2019-11" db="EMBL/GenBank/DDBJ databases">
        <title>Isolation and characterization of two novel species in the genus Thiomicrorhabdus.</title>
        <authorList>
            <person name="Mochizuki J."/>
            <person name="Kojima H."/>
            <person name="Fukui M."/>
        </authorList>
    </citation>
    <scope>NUCLEOTIDE SEQUENCE [LARGE SCALE GENOMIC DNA]</scope>
    <source>
        <strain evidence="2">aks77</strain>
    </source>
</reference>
<evidence type="ECO:0008006" key="3">
    <source>
        <dbReference type="Google" id="ProtNLM"/>
    </source>
</evidence>
<dbReference type="RefSeq" id="WP_173269197.1">
    <property type="nucleotide sequence ID" value="NZ_AP021889.1"/>
</dbReference>
<protein>
    <recommendedName>
        <fullName evidence="3">Alginate export domain-containing protein</fullName>
    </recommendedName>
</protein>
<name>A0A6F8PRP9_9GAMM</name>
<evidence type="ECO:0000313" key="1">
    <source>
        <dbReference type="EMBL" id="BBP44698.1"/>
    </source>
</evidence>
<dbReference type="KEGG" id="tse:THMIRHAS_00710"/>
<sequence length="340" mass="39164">MDYQLSGIRSSNLNASQLNQSNPDRFALLRLSQTLADSSTDFSQQRIDRLNATFRHRNDTITFGRQALSWGNGLVFNPLDRINPFAPNQIDKSYKPGVDMLSGQKSLRNDDQLSWFILPKRATFNEKVTYDASSFGIKWYHFSPNSNRDFQWLLLKDEQEQLFGWQLTENSDYGLWNLDLLWSYDQTYRKNTLSALLNWQNSLSIFDRQTVLFGELFYNGYGSALTHTMADNLPSRLVDLQAAGKLFSTHRYYSAIGASAEIYPLLNINATLISNWQDKSQLLALELIYSVSDNDQWLLSWQQPFGQRGSEFMGLQSATSPNRQNNSGSVALQWQHYFSY</sequence>
<accession>A0A6F8PRP9</accession>